<dbReference type="Pfam" id="PF10510">
    <property type="entry name" value="PIG-S"/>
    <property type="match status" value="1"/>
</dbReference>
<organism evidence="11 12">
    <name type="scientific">Oedothorax gibbosus</name>
    <dbReference type="NCBI Taxonomy" id="931172"/>
    <lineage>
        <taxon>Eukaryota</taxon>
        <taxon>Metazoa</taxon>
        <taxon>Ecdysozoa</taxon>
        <taxon>Arthropoda</taxon>
        <taxon>Chelicerata</taxon>
        <taxon>Arachnida</taxon>
        <taxon>Araneae</taxon>
        <taxon>Araneomorphae</taxon>
        <taxon>Entelegynae</taxon>
        <taxon>Araneoidea</taxon>
        <taxon>Linyphiidae</taxon>
        <taxon>Erigoninae</taxon>
        <taxon>Oedothorax</taxon>
    </lineage>
</organism>
<evidence type="ECO:0008006" key="13">
    <source>
        <dbReference type="Google" id="ProtNLM"/>
    </source>
</evidence>
<proteinExistence type="inferred from homology"/>
<reference evidence="11 12" key="1">
    <citation type="journal article" date="2022" name="Nat. Ecol. Evol.">
        <title>A masculinizing supergene underlies an exaggerated male reproductive morph in a spider.</title>
        <authorList>
            <person name="Hendrickx F."/>
            <person name="De Corte Z."/>
            <person name="Sonet G."/>
            <person name="Van Belleghem S.M."/>
            <person name="Kostlbacher S."/>
            <person name="Vangestel C."/>
        </authorList>
    </citation>
    <scope>NUCLEOTIDE SEQUENCE [LARGE SCALE GENOMIC DNA]</scope>
    <source>
        <strain evidence="11">W744_W776</strain>
    </source>
</reference>
<evidence type="ECO:0000256" key="8">
    <source>
        <dbReference type="ARBA" id="ARBA00023136"/>
    </source>
</evidence>
<dbReference type="GO" id="GO:0042765">
    <property type="term" value="C:GPI-anchor transamidase complex"/>
    <property type="evidence" value="ECO:0007669"/>
    <property type="project" value="InterPro"/>
</dbReference>
<dbReference type="InterPro" id="IPR019540">
    <property type="entry name" value="PtdIno-glycan_biosynth_class_S"/>
</dbReference>
<comment type="similarity">
    <text evidence="3">Belongs to the PIGS family.</text>
</comment>
<accession>A0AAV6TH23</accession>
<dbReference type="EMBL" id="JAFNEN010004384">
    <property type="protein sequence ID" value="KAG8171134.1"/>
    <property type="molecule type" value="Genomic_DNA"/>
</dbReference>
<comment type="pathway">
    <text evidence="2">Glycolipid biosynthesis; glycosylphosphatidylinositol-anchor biosynthesis.</text>
</comment>
<dbReference type="AlphaFoldDB" id="A0AAV6TH23"/>
<evidence type="ECO:0000256" key="10">
    <source>
        <dbReference type="SAM" id="Phobius"/>
    </source>
</evidence>
<evidence type="ECO:0000256" key="5">
    <source>
        <dbReference type="ARBA" id="ARBA00022692"/>
    </source>
</evidence>
<keyword evidence="6" id="KW-0256">Endoplasmic reticulum</keyword>
<keyword evidence="12" id="KW-1185">Reference proteome</keyword>
<evidence type="ECO:0000313" key="11">
    <source>
        <dbReference type="EMBL" id="KAG8171134.1"/>
    </source>
</evidence>
<dbReference type="Proteomes" id="UP000827092">
    <property type="component" value="Unassembled WGS sequence"/>
</dbReference>
<comment type="caution">
    <text evidence="11">The sequence shown here is derived from an EMBL/GenBank/DDBJ whole genome shotgun (WGS) entry which is preliminary data.</text>
</comment>
<evidence type="ECO:0000256" key="2">
    <source>
        <dbReference type="ARBA" id="ARBA00004687"/>
    </source>
</evidence>
<evidence type="ECO:0000256" key="9">
    <source>
        <dbReference type="ARBA" id="ARBA00023180"/>
    </source>
</evidence>
<keyword evidence="7 10" id="KW-1133">Transmembrane helix</keyword>
<feature type="non-terminal residue" evidence="11">
    <location>
        <position position="1"/>
    </location>
</feature>
<dbReference type="PANTHER" id="PTHR21072:SF13">
    <property type="entry name" value="GPI TRANSAMIDASE COMPONENT PIG-S"/>
    <property type="match status" value="1"/>
</dbReference>
<dbReference type="GO" id="GO:0016255">
    <property type="term" value="P:attachment of GPI anchor to protein"/>
    <property type="evidence" value="ECO:0007669"/>
    <property type="project" value="InterPro"/>
</dbReference>
<keyword evidence="5 10" id="KW-0812">Transmembrane</keyword>
<dbReference type="PANTHER" id="PTHR21072">
    <property type="entry name" value="GPI TRANSAMIDASE COMPONENT PIG-S"/>
    <property type="match status" value="1"/>
</dbReference>
<evidence type="ECO:0000256" key="4">
    <source>
        <dbReference type="ARBA" id="ARBA00022502"/>
    </source>
</evidence>
<feature type="transmembrane region" description="Helical" evidence="10">
    <location>
        <begin position="6"/>
        <end position="23"/>
    </location>
</feature>
<keyword evidence="9" id="KW-0325">Glycoprotein</keyword>
<sequence length="160" mass="18240">FNSFVTTAVFVLSFLLVGVPLWWKTTEVYRYPVPYAECQGLLQEKIQHGVPVQLIIEDHSVSQGKLWEELLSVKEKENSQPSVTFHWSMSSVTEEEQRAVSQSHSITDLDDILNGKDASQEFGRLEIFVLSQNYSTGPKFTIGKGRLGYIRNNESKQKSR</sequence>
<evidence type="ECO:0000256" key="3">
    <source>
        <dbReference type="ARBA" id="ARBA00005316"/>
    </source>
</evidence>
<evidence type="ECO:0000256" key="6">
    <source>
        <dbReference type="ARBA" id="ARBA00022824"/>
    </source>
</evidence>
<name>A0AAV6TH23_9ARAC</name>
<gene>
    <name evidence="11" type="ORF">JTE90_011666</name>
</gene>
<evidence type="ECO:0000256" key="7">
    <source>
        <dbReference type="ARBA" id="ARBA00022989"/>
    </source>
</evidence>
<evidence type="ECO:0000313" key="12">
    <source>
        <dbReference type="Proteomes" id="UP000827092"/>
    </source>
</evidence>
<protein>
    <recommendedName>
        <fullName evidence="13">Cation-transporting ATPase</fullName>
    </recommendedName>
</protein>
<comment type="subcellular location">
    <subcellularLocation>
        <location evidence="1">Endoplasmic reticulum membrane</location>
        <topology evidence="1">Multi-pass membrane protein</topology>
    </subcellularLocation>
</comment>
<keyword evidence="8 10" id="KW-0472">Membrane</keyword>
<keyword evidence="4" id="KW-0337">GPI-anchor biosynthesis</keyword>
<evidence type="ECO:0000256" key="1">
    <source>
        <dbReference type="ARBA" id="ARBA00004477"/>
    </source>
</evidence>
<dbReference type="GO" id="GO:0006506">
    <property type="term" value="P:GPI anchor biosynthetic process"/>
    <property type="evidence" value="ECO:0007669"/>
    <property type="project" value="UniProtKB-KW"/>
</dbReference>